<gene>
    <name evidence="2" type="ORF">Fmac_018497</name>
</gene>
<dbReference type="Proteomes" id="UP001603857">
    <property type="component" value="Unassembled WGS sequence"/>
</dbReference>
<feature type="region of interest" description="Disordered" evidence="1">
    <location>
        <begin position="41"/>
        <end position="85"/>
    </location>
</feature>
<reference evidence="2 3" key="1">
    <citation type="submission" date="2024-08" db="EMBL/GenBank/DDBJ databases">
        <title>Insights into the chromosomal genome structure of Flemingia macrophylla.</title>
        <authorList>
            <person name="Ding Y."/>
            <person name="Zhao Y."/>
            <person name="Bi W."/>
            <person name="Wu M."/>
            <person name="Zhao G."/>
            <person name="Gong Y."/>
            <person name="Li W."/>
            <person name="Zhang P."/>
        </authorList>
    </citation>
    <scope>NUCLEOTIDE SEQUENCE [LARGE SCALE GENOMIC DNA]</scope>
    <source>
        <strain evidence="2">DYQJB</strain>
        <tissue evidence="2">Leaf</tissue>
    </source>
</reference>
<proteinExistence type="predicted"/>
<evidence type="ECO:0000313" key="2">
    <source>
        <dbReference type="EMBL" id="KAL2330916.1"/>
    </source>
</evidence>
<evidence type="ECO:0000313" key="3">
    <source>
        <dbReference type="Proteomes" id="UP001603857"/>
    </source>
</evidence>
<dbReference type="AlphaFoldDB" id="A0ABD1M588"/>
<feature type="compositionally biased region" description="Low complexity" evidence="1">
    <location>
        <begin position="54"/>
        <end position="69"/>
    </location>
</feature>
<keyword evidence="3" id="KW-1185">Reference proteome</keyword>
<sequence>MGRVGRLVIATEALMRWDYNPQYSTHMKPLKKIKSKDKVHTKFYTGLPQHEATSNCSSSHSRPSSPQHSTESEDNDGEKDSDYIG</sequence>
<evidence type="ECO:0000256" key="1">
    <source>
        <dbReference type="SAM" id="MobiDB-lite"/>
    </source>
</evidence>
<accession>A0ABD1M588</accession>
<protein>
    <submittedName>
        <fullName evidence="2">Uncharacterized protein</fullName>
    </submittedName>
</protein>
<dbReference type="EMBL" id="JBGMDY010000006">
    <property type="protein sequence ID" value="KAL2330916.1"/>
    <property type="molecule type" value="Genomic_DNA"/>
</dbReference>
<organism evidence="2 3">
    <name type="scientific">Flemingia macrophylla</name>
    <dbReference type="NCBI Taxonomy" id="520843"/>
    <lineage>
        <taxon>Eukaryota</taxon>
        <taxon>Viridiplantae</taxon>
        <taxon>Streptophyta</taxon>
        <taxon>Embryophyta</taxon>
        <taxon>Tracheophyta</taxon>
        <taxon>Spermatophyta</taxon>
        <taxon>Magnoliopsida</taxon>
        <taxon>eudicotyledons</taxon>
        <taxon>Gunneridae</taxon>
        <taxon>Pentapetalae</taxon>
        <taxon>rosids</taxon>
        <taxon>fabids</taxon>
        <taxon>Fabales</taxon>
        <taxon>Fabaceae</taxon>
        <taxon>Papilionoideae</taxon>
        <taxon>50 kb inversion clade</taxon>
        <taxon>NPAAA clade</taxon>
        <taxon>indigoferoid/millettioid clade</taxon>
        <taxon>Phaseoleae</taxon>
        <taxon>Flemingia</taxon>
    </lineage>
</organism>
<comment type="caution">
    <text evidence="2">The sequence shown here is derived from an EMBL/GenBank/DDBJ whole genome shotgun (WGS) entry which is preliminary data.</text>
</comment>
<name>A0ABD1M588_9FABA</name>